<keyword evidence="2" id="KW-0732">Signal</keyword>
<keyword evidence="4" id="KW-1185">Reference proteome</keyword>
<keyword evidence="1" id="KW-0175">Coiled coil</keyword>
<reference evidence="4" key="1">
    <citation type="submission" date="2017-05" db="EMBL/GenBank/DDBJ databases">
        <title>Improved OligoMM genomes.</title>
        <authorList>
            <person name="Garzetti D."/>
        </authorList>
    </citation>
    <scope>NUCLEOTIDE SEQUENCE [LARGE SCALE GENOMIC DNA]</scope>
    <source>
        <strain evidence="4">YL45</strain>
    </source>
</reference>
<gene>
    <name evidence="3" type="ORF">ADH67_06190</name>
</gene>
<evidence type="ECO:0000256" key="1">
    <source>
        <dbReference type="SAM" id="Coils"/>
    </source>
</evidence>
<dbReference type="CDD" id="cd14262">
    <property type="entry name" value="VirB5_like"/>
    <property type="match status" value="1"/>
</dbReference>
<sequence>MKIKKRKFVISLAFCLSLGLGSQVFASGIPTVDVSAITQAVLQLQQLQQAYQTQLQQYNTAVNQLKNFTGNRGFGTLKYDLNLRNLIPQDVQSRLNSILSGTGTLSNLGKQFFEKFELGRACEQLEGEPKEYCLRSQNYKAETAAALQQGQNTVAQRLQNIESLMSKINEAEDAKAIADLSARIQAEQVALNASQFAAQFQQAQMAQQSKALEEAAKKKAFQEMFPPITEADLDNLLAPVNKPKKRN</sequence>
<name>A0A227KNP9_9BURK</name>
<protein>
    <recommendedName>
        <fullName evidence="5">P-type DNA transfer protein VirB5</fullName>
    </recommendedName>
</protein>
<dbReference type="AlphaFoldDB" id="A0A227KNP9"/>
<organism evidence="3 4">
    <name type="scientific">Turicimonas muris</name>
    <dbReference type="NCBI Taxonomy" id="1796652"/>
    <lineage>
        <taxon>Bacteria</taxon>
        <taxon>Pseudomonadati</taxon>
        <taxon>Pseudomonadota</taxon>
        <taxon>Betaproteobacteria</taxon>
        <taxon>Burkholderiales</taxon>
        <taxon>Sutterellaceae</taxon>
        <taxon>Turicimonas</taxon>
    </lineage>
</organism>
<dbReference type="EMBL" id="NHMP01000003">
    <property type="protein sequence ID" value="OXE49712.1"/>
    <property type="molecule type" value="Genomic_DNA"/>
</dbReference>
<dbReference type="RefSeq" id="WP_066593156.1">
    <property type="nucleotide sequence ID" value="NZ_CAJTBZ010000049.1"/>
</dbReference>
<evidence type="ECO:0000313" key="3">
    <source>
        <dbReference type="EMBL" id="OXE49712.1"/>
    </source>
</evidence>
<dbReference type="InterPro" id="IPR023220">
    <property type="entry name" value="T4SS_VirB5-domain"/>
</dbReference>
<dbReference type="Gene3D" id="1.20.58.430">
    <property type="entry name" value="Type IV secretion system, VirB5-domain"/>
    <property type="match status" value="1"/>
</dbReference>
<dbReference type="Pfam" id="PF07996">
    <property type="entry name" value="T4SS"/>
    <property type="match status" value="1"/>
</dbReference>
<evidence type="ECO:0000313" key="4">
    <source>
        <dbReference type="Proteomes" id="UP000214610"/>
    </source>
</evidence>
<dbReference type="InterPro" id="IPR014158">
    <property type="entry name" value="T4SS_VirB5"/>
</dbReference>
<dbReference type="SUPFAM" id="SSF101082">
    <property type="entry name" value="Typo IV secretion system protein TraC"/>
    <property type="match status" value="1"/>
</dbReference>
<comment type="caution">
    <text evidence="3">The sequence shown here is derived from an EMBL/GenBank/DDBJ whole genome shotgun (WGS) entry which is preliminary data.</text>
</comment>
<evidence type="ECO:0000256" key="2">
    <source>
        <dbReference type="SAM" id="SignalP"/>
    </source>
</evidence>
<evidence type="ECO:0008006" key="5">
    <source>
        <dbReference type="Google" id="ProtNLM"/>
    </source>
</evidence>
<dbReference type="Proteomes" id="UP000214610">
    <property type="component" value="Unassembled WGS sequence"/>
</dbReference>
<feature type="signal peptide" evidence="2">
    <location>
        <begin position="1"/>
        <end position="26"/>
    </location>
</feature>
<accession>A0A227KNP9</accession>
<feature type="coiled-coil region" evidence="1">
    <location>
        <begin position="37"/>
        <end position="64"/>
    </location>
</feature>
<proteinExistence type="predicted"/>
<feature type="chain" id="PRO_5011241914" description="P-type DNA transfer protein VirB5" evidence="2">
    <location>
        <begin position="27"/>
        <end position="247"/>
    </location>
</feature>
<dbReference type="GeneID" id="78361617"/>